<sequence length="133" mass="14233">MASIPLLIVPFIIFNLGLAGMLGGGAAGPWEQVLFTIPMMSGGDWSMTLGDLTILIALILLFVEIMKSTRTSNASVIDHLLSTFVFVAYLVEFLLVRGAAHSVFFILLVIALVDLVAGFSVSIRSAGRDVSFN</sequence>
<comment type="caution">
    <text evidence="2">The sequence shown here is derived from an EMBL/GenBank/DDBJ whole genome shotgun (WGS) entry which is preliminary data.</text>
</comment>
<dbReference type="RefSeq" id="WP_367954085.1">
    <property type="nucleotide sequence ID" value="NZ_JBDPGJ010000002.1"/>
</dbReference>
<evidence type="ECO:0000256" key="1">
    <source>
        <dbReference type="SAM" id="Phobius"/>
    </source>
</evidence>
<organism evidence="2 3">
    <name type="scientific">Aquibium pacificus</name>
    <dbReference type="NCBI Taxonomy" id="3153579"/>
    <lineage>
        <taxon>Bacteria</taxon>
        <taxon>Pseudomonadati</taxon>
        <taxon>Pseudomonadota</taxon>
        <taxon>Alphaproteobacteria</taxon>
        <taxon>Hyphomicrobiales</taxon>
        <taxon>Phyllobacteriaceae</taxon>
        <taxon>Aquibium</taxon>
    </lineage>
</organism>
<evidence type="ECO:0000313" key="2">
    <source>
        <dbReference type="EMBL" id="MEX0406222.1"/>
    </source>
</evidence>
<keyword evidence="1" id="KW-1133">Transmembrane helix</keyword>
<evidence type="ECO:0000313" key="3">
    <source>
        <dbReference type="Proteomes" id="UP001556692"/>
    </source>
</evidence>
<keyword evidence="1" id="KW-0472">Membrane</keyword>
<protein>
    <recommendedName>
        <fullName evidence="4">Transmembrane protein</fullName>
    </recommendedName>
</protein>
<feature type="transmembrane region" description="Helical" evidence="1">
    <location>
        <begin position="47"/>
        <end position="65"/>
    </location>
</feature>
<feature type="transmembrane region" description="Helical" evidence="1">
    <location>
        <begin position="77"/>
        <end position="96"/>
    </location>
</feature>
<reference evidence="2 3" key="1">
    <citation type="submission" date="2024-05" db="EMBL/GenBank/DDBJ databases">
        <authorList>
            <person name="Jiang F."/>
        </authorList>
    </citation>
    <scope>NUCLEOTIDE SEQUENCE [LARGE SCALE GENOMIC DNA]</scope>
    <source>
        <strain evidence="2 3">LZ166</strain>
    </source>
</reference>
<gene>
    <name evidence="2" type="ORF">ABGN05_11145</name>
</gene>
<dbReference type="Proteomes" id="UP001556692">
    <property type="component" value="Unassembled WGS sequence"/>
</dbReference>
<evidence type="ECO:0008006" key="4">
    <source>
        <dbReference type="Google" id="ProtNLM"/>
    </source>
</evidence>
<accession>A0ABV3SHJ2</accession>
<keyword evidence="1" id="KW-0812">Transmembrane</keyword>
<keyword evidence="3" id="KW-1185">Reference proteome</keyword>
<name>A0ABV3SHJ2_9HYPH</name>
<dbReference type="EMBL" id="JBDPGJ010000002">
    <property type="protein sequence ID" value="MEX0406222.1"/>
    <property type="molecule type" value="Genomic_DNA"/>
</dbReference>
<feature type="transmembrane region" description="Helical" evidence="1">
    <location>
        <begin position="7"/>
        <end position="27"/>
    </location>
</feature>
<feature type="transmembrane region" description="Helical" evidence="1">
    <location>
        <begin position="102"/>
        <end position="123"/>
    </location>
</feature>
<proteinExistence type="predicted"/>